<keyword evidence="2" id="KW-1185">Reference proteome</keyword>
<evidence type="ECO:0000313" key="1">
    <source>
        <dbReference type="EMBL" id="CAG8697597.1"/>
    </source>
</evidence>
<name>A0ACA9P9M2_9GLOM</name>
<sequence>SKVVFATLEVDEPMSSNKFAEDPERRSVAVAVVFVCICDAVIILPWVVKTYTLVYAFLTSRDHAKAAKAVKKAAKEAQVISIKPGVQPTTDTSLDNIVYEWKELSARNAELEELKEHLMEEIRELRGLVMLTREQAPVISGTTAWLISAFFATSYVASLYMFRAGRLAFRQKKVEAGPNAAGARAHNEEGRDSPTVIKARLSSVAISTLVSCGIMLALITKAGSWNFGDLEAIHQTLKLLGLTLPTGVPLGAWFLAPIMYTGTLYTEILDTRSSIYRHDEEGGSYYRGDCLPFLYSRDHETIRSFHEVN</sequence>
<gene>
    <name evidence="1" type="ORF">ACOLOM_LOCUS10094</name>
</gene>
<organism evidence="1 2">
    <name type="scientific">Acaulospora colombiana</name>
    <dbReference type="NCBI Taxonomy" id="27376"/>
    <lineage>
        <taxon>Eukaryota</taxon>
        <taxon>Fungi</taxon>
        <taxon>Fungi incertae sedis</taxon>
        <taxon>Mucoromycota</taxon>
        <taxon>Glomeromycotina</taxon>
        <taxon>Glomeromycetes</taxon>
        <taxon>Diversisporales</taxon>
        <taxon>Acaulosporaceae</taxon>
        <taxon>Acaulospora</taxon>
    </lineage>
</organism>
<protein>
    <submittedName>
        <fullName evidence="1">3265_t:CDS:1</fullName>
    </submittedName>
</protein>
<feature type="non-terminal residue" evidence="1">
    <location>
        <position position="309"/>
    </location>
</feature>
<feature type="non-terminal residue" evidence="1">
    <location>
        <position position="1"/>
    </location>
</feature>
<evidence type="ECO:0000313" key="2">
    <source>
        <dbReference type="Proteomes" id="UP000789525"/>
    </source>
</evidence>
<reference evidence="1" key="1">
    <citation type="submission" date="2021-06" db="EMBL/GenBank/DDBJ databases">
        <authorList>
            <person name="Kallberg Y."/>
            <person name="Tangrot J."/>
            <person name="Rosling A."/>
        </authorList>
    </citation>
    <scope>NUCLEOTIDE SEQUENCE</scope>
    <source>
        <strain evidence="1">CL356</strain>
    </source>
</reference>
<dbReference type="EMBL" id="CAJVPT010031411">
    <property type="protein sequence ID" value="CAG8697597.1"/>
    <property type="molecule type" value="Genomic_DNA"/>
</dbReference>
<comment type="caution">
    <text evidence="1">The sequence shown here is derived from an EMBL/GenBank/DDBJ whole genome shotgun (WGS) entry which is preliminary data.</text>
</comment>
<dbReference type="Proteomes" id="UP000789525">
    <property type="component" value="Unassembled WGS sequence"/>
</dbReference>
<proteinExistence type="predicted"/>
<accession>A0ACA9P9M2</accession>